<comment type="caution">
    <text evidence="10">The sequence shown here is derived from an EMBL/GenBank/DDBJ whole genome shotgun (WGS) entry which is preliminary data.</text>
</comment>
<comment type="function">
    <text evidence="1">Component of the biogenesis of lysosome-related organelles complex-1 (BLOC-1) involved in endosomal cargo sorting.</text>
</comment>
<sequence>MSSYAPPYYPDYTTDALPIPPIKGQHGYGAGSMYSTYDYPATAGDCYYPSGGESAYSSSPPDAEEEEDAALRAGSVSSASAYGRGYSRATTSYAGGVGGGGSSSSSGAGSAAGIDLHDYMHDRFAATFDPIALDRCTATQAQTSGHLNAKHRELLELQAKAQARLAQTRARFARGLEDAREVRNDLEWTQKKLESLKAKAAKKHPKEYSRARARYPSPDEY</sequence>
<feature type="region of interest" description="Disordered" evidence="8">
    <location>
        <begin position="1"/>
        <end position="21"/>
    </location>
</feature>
<protein>
    <recommendedName>
        <fullName evidence="4">Biogenesis of lysosome-related organelles complex 1 subunit KXD1</fullName>
    </recommendedName>
    <alternativeName>
        <fullName evidence="7">KxDL homolog</fullName>
    </alternativeName>
</protein>
<feature type="region of interest" description="Disordered" evidence="8">
    <location>
        <begin position="50"/>
        <end position="74"/>
    </location>
</feature>
<comment type="subcellular location">
    <subcellularLocation>
        <location evidence="2">Endosome</location>
    </subcellularLocation>
</comment>
<dbReference type="Proteomes" id="UP001600064">
    <property type="component" value="Unassembled WGS sequence"/>
</dbReference>
<evidence type="ECO:0000256" key="7">
    <source>
        <dbReference type="ARBA" id="ARBA00029808"/>
    </source>
</evidence>
<organism evidence="10 11">
    <name type="scientific">Remersonia thermophila</name>
    <dbReference type="NCBI Taxonomy" id="72144"/>
    <lineage>
        <taxon>Eukaryota</taxon>
        <taxon>Fungi</taxon>
        <taxon>Dikarya</taxon>
        <taxon>Ascomycota</taxon>
        <taxon>Pezizomycotina</taxon>
        <taxon>Sordariomycetes</taxon>
        <taxon>Sordariomycetidae</taxon>
        <taxon>Sordariales</taxon>
        <taxon>Sordariales incertae sedis</taxon>
        <taxon>Remersonia</taxon>
    </lineage>
</organism>
<keyword evidence="11" id="KW-1185">Reference proteome</keyword>
<feature type="compositionally biased region" description="Low complexity" evidence="8">
    <location>
        <begin position="1"/>
        <end position="16"/>
    </location>
</feature>
<evidence type="ECO:0000313" key="11">
    <source>
        <dbReference type="Proteomes" id="UP001600064"/>
    </source>
</evidence>
<evidence type="ECO:0000313" key="10">
    <source>
        <dbReference type="EMBL" id="KAL2265247.1"/>
    </source>
</evidence>
<evidence type="ECO:0000256" key="4">
    <source>
        <dbReference type="ARBA" id="ARBA00016207"/>
    </source>
</evidence>
<evidence type="ECO:0000256" key="3">
    <source>
        <dbReference type="ARBA" id="ARBA00005913"/>
    </source>
</evidence>
<reference evidence="10 11" key="1">
    <citation type="journal article" date="2024" name="Commun. Biol.">
        <title>Comparative genomic analysis of thermophilic fungi reveals convergent evolutionary adaptations and gene losses.</title>
        <authorList>
            <person name="Steindorff A.S."/>
            <person name="Aguilar-Pontes M.V."/>
            <person name="Robinson A.J."/>
            <person name="Andreopoulos B."/>
            <person name="LaButti K."/>
            <person name="Kuo A."/>
            <person name="Mondo S."/>
            <person name="Riley R."/>
            <person name="Otillar R."/>
            <person name="Haridas S."/>
            <person name="Lipzen A."/>
            <person name="Grimwood J."/>
            <person name="Schmutz J."/>
            <person name="Clum A."/>
            <person name="Reid I.D."/>
            <person name="Moisan M.C."/>
            <person name="Butler G."/>
            <person name="Nguyen T.T.M."/>
            <person name="Dewar K."/>
            <person name="Conant G."/>
            <person name="Drula E."/>
            <person name="Henrissat B."/>
            <person name="Hansel C."/>
            <person name="Singer S."/>
            <person name="Hutchinson M.I."/>
            <person name="de Vries R.P."/>
            <person name="Natvig D.O."/>
            <person name="Powell A.J."/>
            <person name="Tsang A."/>
            <person name="Grigoriev I.V."/>
        </authorList>
    </citation>
    <scope>NUCLEOTIDE SEQUENCE [LARGE SCALE GENOMIC DNA]</scope>
    <source>
        <strain evidence="10 11">ATCC 22073</strain>
    </source>
</reference>
<accession>A0ABR4D6R4</accession>
<dbReference type="EMBL" id="JAZGUE010000006">
    <property type="protein sequence ID" value="KAL2265247.1"/>
    <property type="molecule type" value="Genomic_DNA"/>
</dbReference>
<dbReference type="InterPro" id="IPR051390">
    <property type="entry name" value="BLOC-1_subunit_KXD1"/>
</dbReference>
<keyword evidence="6" id="KW-0967">Endosome</keyword>
<comment type="similarity">
    <text evidence="3">Belongs to the KXD1 family.</text>
</comment>
<dbReference type="InterPro" id="IPR019371">
    <property type="entry name" value="KxDL_dom"/>
</dbReference>
<feature type="domain" description="KxDL" evidence="9">
    <location>
        <begin position="123"/>
        <end position="208"/>
    </location>
</feature>
<dbReference type="Pfam" id="PF10241">
    <property type="entry name" value="KxDL"/>
    <property type="match status" value="1"/>
</dbReference>
<keyword evidence="5" id="KW-0813">Transport</keyword>
<evidence type="ECO:0000256" key="5">
    <source>
        <dbReference type="ARBA" id="ARBA00022448"/>
    </source>
</evidence>
<evidence type="ECO:0000259" key="9">
    <source>
        <dbReference type="Pfam" id="PF10241"/>
    </source>
</evidence>
<proteinExistence type="inferred from homology"/>
<evidence type="ECO:0000256" key="1">
    <source>
        <dbReference type="ARBA" id="ARBA00002069"/>
    </source>
</evidence>
<dbReference type="PANTHER" id="PTHR37787:SF1">
    <property type="entry name" value="BIOGENESIS OF LYSOSOME-RELATED ORGANELLES COMPLEX 1 SUBUNIT KXD1"/>
    <property type="match status" value="1"/>
</dbReference>
<dbReference type="GeneID" id="98127692"/>
<dbReference type="RefSeq" id="XP_070863974.1">
    <property type="nucleotide sequence ID" value="XM_071013048.1"/>
</dbReference>
<feature type="region of interest" description="Disordered" evidence="8">
    <location>
        <begin position="197"/>
        <end position="221"/>
    </location>
</feature>
<dbReference type="PANTHER" id="PTHR37787">
    <property type="entry name" value="BIOGENESIS OF LYSOSOME-RELATED ORGANELLES COMPLEX 1 SUBUNIT KXD1"/>
    <property type="match status" value="1"/>
</dbReference>
<evidence type="ECO:0000256" key="6">
    <source>
        <dbReference type="ARBA" id="ARBA00022753"/>
    </source>
</evidence>
<evidence type="ECO:0000256" key="2">
    <source>
        <dbReference type="ARBA" id="ARBA00004177"/>
    </source>
</evidence>
<gene>
    <name evidence="10" type="ORF">VTJ83DRAFT_6347</name>
</gene>
<name>A0ABR4D6R4_9PEZI</name>
<evidence type="ECO:0000256" key="8">
    <source>
        <dbReference type="SAM" id="MobiDB-lite"/>
    </source>
</evidence>